<evidence type="ECO:0000313" key="7">
    <source>
        <dbReference type="EMBL" id="MBN3280128.1"/>
    </source>
</evidence>
<evidence type="ECO:0000256" key="4">
    <source>
        <dbReference type="PROSITE-ProRule" id="PRU00024"/>
    </source>
</evidence>
<feature type="domain" description="B box-type" evidence="6">
    <location>
        <begin position="87"/>
        <end position="129"/>
    </location>
</feature>
<evidence type="ECO:0000256" key="3">
    <source>
        <dbReference type="ARBA" id="ARBA00022833"/>
    </source>
</evidence>
<dbReference type="SUPFAM" id="SSF57845">
    <property type="entry name" value="B-box zinc-binding domain"/>
    <property type="match status" value="1"/>
</dbReference>
<dbReference type="Gene3D" id="3.30.710.10">
    <property type="entry name" value="Potassium Channel Kv1.1, Chain A"/>
    <property type="match status" value="1"/>
</dbReference>
<feature type="non-terminal residue" evidence="7">
    <location>
        <position position="1"/>
    </location>
</feature>
<dbReference type="Pfam" id="PF00643">
    <property type="entry name" value="zf-B_box"/>
    <property type="match status" value="1"/>
</dbReference>
<dbReference type="SMART" id="SM00336">
    <property type="entry name" value="BBOX"/>
    <property type="match status" value="1"/>
</dbReference>
<evidence type="ECO:0000259" key="6">
    <source>
        <dbReference type="PROSITE" id="PS50119"/>
    </source>
</evidence>
<dbReference type="EMBL" id="JAAWVQ010095896">
    <property type="protein sequence ID" value="MBN3280128.1"/>
    <property type="molecule type" value="Genomic_DNA"/>
</dbReference>
<dbReference type="InterPro" id="IPR001841">
    <property type="entry name" value="Znf_RING"/>
</dbReference>
<reference evidence="7" key="1">
    <citation type="journal article" date="2021" name="Cell">
        <title>Tracing the genetic footprints of vertebrate landing in non-teleost ray-finned fishes.</title>
        <authorList>
            <person name="Bi X."/>
            <person name="Wang K."/>
            <person name="Yang L."/>
            <person name="Pan H."/>
            <person name="Jiang H."/>
            <person name="Wei Q."/>
            <person name="Fang M."/>
            <person name="Yu H."/>
            <person name="Zhu C."/>
            <person name="Cai Y."/>
            <person name="He Y."/>
            <person name="Gan X."/>
            <person name="Zeng H."/>
            <person name="Yu D."/>
            <person name="Zhu Y."/>
            <person name="Jiang H."/>
            <person name="Qiu Q."/>
            <person name="Yang H."/>
            <person name="Zhang Y.E."/>
            <person name="Wang W."/>
            <person name="Zhu M."/>
            <person name="He S."/>
            <person name="Zhang G."/>
        </authorList>
    </citation>
    <scope>NUCLEOTIDE SEQUENCE</scope>
    <source>
        <strain evidence="7">Pddl_001</strain>
    </source>
</reference>
<dbReference type="InterPro" id="IPR017907">
    <property type="entry name" value="Znf_RING_CS"/>
</dbReference>
<dbReference type="PANTHER" id="PTHR24103">
    <property type="entry name" value="E3 UBIQUITIN-PROTEIN LIGASE TRIM"/>
    <property type="match status" value="1"/>
</dbReference>
<dbReference type="InterPro" id="IPR027370">
    <property type="entry name" value="Znf-RING_euk"/>
</dbReference>
<organism evidence="7 8">
    <name type="scientific">Polyodon spathula</name>
    <name type="common">North American paddlefish</name>
    <name type="synonym">Squalus spathula</name>
    <dbReference type="NCBI Taxonomy" id="7913"/>
    <lineage>
        <taxon>Eukaryota</taxon>
        <taxon>Metazoa</taxon>
        <taxon>Chordata</taxon>
        <taxon>Craniata</taxon>
        <taxon>Vertebrata</taxon>
        <taxon>Euteleostomi</taxon>
        <taxon>Actinopterygii</taxon>
        <taxon>Chondrostei</taxon>
        <taxon>Acipenseriformes</taxon>
        <taxon>Polyodontidae</taxon>
        <taxon>Polyodon</taxon>
    </lineage>
</organism>
<dbReference type="Gene3D" id="3.30.160.60">
    <property type="entry name" value="Classic Zinc Finger"/>
    <property type="match status" value="1"/>
</dbReference>
<evidence type="ECO:0000259" key="5">
    <source>
        <dbReference type="PROSITE" id="PS50089"/>
    </source>
</evidence>
<dbReference type="Proteomes" id="UP001166093">
    <property type="component" value="Unassembled WGS sequence"/>
</dbReference>
<dbReference type="InterPro" id="IPR050143">
    <property type="entry name" value="TRIM/RBCC"/>
</dbReference>
<name>A0ABS2Y141_POLSP</name>
<dbReference type="InterPro" id="IPR013083">
    <property type="entry name" value="Znf_RING/FYVE/PHD"/>
</dbReference>
<evidence type="ECO:0000256" key="1">
    <source>
        <dbReference type="ARBA" id="ARBA00022723"/>
    </source>
</evidence>
<evidence type="ECO:0000313" key="8">
    <source>
        <dbReference type="Proteomes" id="UP001166093"/>
    </source>
</evidence>
<dbReference type="SUPFAM" id="SSF54695">
    <property type="entry name" value="POZ domain"/>
    <property type="match status" value="1"/>
</dbReference>
<comment type="caution">
    <text evidence="7">The sequence shown here is derived from an EMBL/GenBank/DDBJ whole genome shotgun (WGS) entry which is preliminary data.</text>
</comment>
<proteinExistence type="predicted"/>
<sequence length="510" mass="58953">MELLEEDLTCPVCCCLFEDPRVLPCSHSFCKKCLEGILEGSSNRSWRPPFKCPTCRKETTTTGINSLQINYSLSGIVEKYNKIKLAPKMPSCRTHSGQPLNIFCSSDLKLICGFCATMGDHKGHMFCAMENAYQQEKAAFEELFLGFENWRNADVRSCLDTLENSKRKALQLVSKDGERVTEYLDKLIHTLEQKKNEILSDFETLKLVVLQTYDPEINKLSVVLEEQKRALSIAETLKDVSDPLLFLQQMQEFREKLRIIRETPLPSRPSRMLDGSDPEFRVVNGQFFVDRDGSLFKYILDYLRTRQVFLPPDFFDYEGLTREAEFYEIRVLVDYLSKDSIRQRLEILEVRFSLQDTHSFFRIFCSYSSTIEMLAARICVFAEQVSTNWNYANQPQKPMAPVPLQRPSHHDLVFHCGTNYSAGEEFAARYVTIQPDDRKLINGTNVLGLLVDILLKEGFRLIGTRTVSSEEKVECYTFERIKRPQILTFNDGLRTEHANHQTKHGKTQRK</sequence>
<dbReference type="InterPro" id="IPR011333">
    <property type="entry name" value="SKP1/BTB/POZ_sf"/>
</dbReference>
<dbReference type="Pfam" id="PF13445">
    <property type="entry name" value="zf-RING_UBOX"/>
    <property type="match status" value="1"/>
</dbReference>
<dbReference type="Gene3D" id="3.30.40.10">
    <property type="entry name" value="Zinc/RING finger domain, C3HC4 (zinc finger)"/>
    <property type="match status" value="1"/>
</dbReference>
<gene>
    <name evidence="7" type="primary">Trim13</name>
    <name evidence="7" type="ORF">GTO93_0002048</name>
</gene>
<keyword evidence="8" id="KW-1185">Reference proteome</keyword>
<feature type="domain" description="RING-type" evidence="5">
    <location>
        <begin position="10"/>
        <end position="56"/>
    </location>
</feature>
<dbReference type="SUPFAM" id="SSF57850">
    <property type="entry name" value="RING/U-box"/>
    <property type="match status" value="1"/>
</dbReference>
<dbReference type="PROSITE" id="PS50089">
    <property type="entry name" value="ZF_RING_2"/>
    <property type="match status" value="1"/>
</dbReference>
<keyword evidence="1" id="KW-0479">Metal-binding</keyword>
<evidence type="ECO:0000256" key="2">
    <source>
        <dbReference type="ARBA" id="ARBA00022771"/>
    </source>
</evidence>
<dbReference type="InterPro" id="IPR003131">
    <property type="entry name" value="T1-type_BTB"/>
</dbReference>
<dbReference type="SMART" id="SM00184">
    <property type="entry name" value="RING"/>
    <property type="match status" value="1"/>
</dbReference>
<dbReference type="InterPro" id="IPR000315">
    <property type="entry name" value="Znf_B-box"/>
</dbReference>
<keyword evidence="3" id="KW-0862">Zinc</keyword>
<dbReference type="Pfam" id="PF02214">
    <property type="entry name" value="BTB_2"/>
    <property type="match status" value="1"/>
</dbReference>
<dbReference type="PROSITE" id="PS00518">
    <property type="entry name" value="ZF_RING_1"/>
    <property type="match status" value="1"/>
</dbReference>
<dbReference type="PROSITE" id="PS50119">
    <property type="entry name" value="ZF_BBOX"/>
    <property type="match status" value="1"/>
</dbReference>
<dbReference type="CDD" id="cd16762">
    <property type="entry name" value="RING-HC_TRIM13_C-V"/>
    <property type="match status" value="1"/>
</dbReference>
<feature type="non-terminal residue" evidence="7">
    <location>
        <position position="510"/>
    </location>
</feature>
<protein>
    <submittedName>
        <fullName evidence="7">TRI13 protein</fullName>
    </submittedName>
</protein>
<accession>A0ABS2Y141</accession>
<keyword evidence="2 4" id="KW-0863">Zinc-finger</keyword>